<dbReference type="EMBL" id="MU971354">
    <property type="protein sequence ID" value="KAK9238600.1"/>
    <property type="molecule type" value="Genomic_DNA"/>
</dbReference>
<accession>A0ACC3T4P6</accession>
<organism evidence="1 2">
    <name type="scientific">Lipomyces kononenkoae</name>
    <name type="common">Yeast</name>
    <dbReference type="NCBI Taxonomy" id="34357"/>
    <lineage>
        <taxon>Eukaryota</taxon>
        <taxon>Fungi</taxon>
        <taxon>Dikarya</taxon>
        <taxon>Ascomycota</taxon>
        <taxon>Saccharomycotina</taxon>
        <taxon>Lipomycetes</taxon>
        <taxon>Lipomycetales</taxon>
        <taxon>Lipomycetaceae</taxon>
        <taxon>Lipomyces</taxon>
    </lineage>
</organism>
<evidence type="ECO:0000313" key="1">
    <source>
        <dbReference type="EMBL" id="KAK9238600.1"/>
    </source>
</evidence>
<evidence type="ECO:0000313" key="2">
    <source>
        <dbReference type="Proteomes" id="UP001433508"/>
    </source>
</evidence>
<keyword evidence="2" id="KW-1185">Reference proteome</keyword>
<name>A0ACC3T4P6_LIPKO</name>
<reference evidence="2" key="1">
    <citation type="journal article" date="2024" name="Front. Bioeng. Biotechnol.">
        <title>Genome-scale model development and genomic sequencing of the oleaginous clade Lipomyces.</title>
        <authorList>
            <person name="Czajka J.J."/>
            <person name="Han Y."/>
            <person name="Kim J."/>
            <person name="Mondo S.J."/>
            <person name="Hofstad B.A."/>
            <person name="Robles A."/>
            <person name="Haridas S."/>
            <person name="Riley R."/>
            <person name="LaButti K."/>
            <person name="Pangilinan J."/>
            <person name="Andreopoulos W."/>
            <person name="Lipzen A."/>
            <person name="Yan J."/>
            <person name="Wang M."/>
            <person name="Ng V."/>
            <person name="Grigoriev I.V."/>
            <person name="Spatafora J.W."/>
            <person name="Magnuson J.K."/>
            <person name="Baker S.E."/>
            <person name="Pomraning K.R."/>
        </authorList>
    </citation>
    <scope>NUCLEOTIDE SEQUENCE [LARGE SCALE GENOMIC DNA]</scope>
    <source>
        <strain evidence="2">CBS 7786</strain>
    </source>
</reference>
<dbReference type="Proteomes" id="UP001433508">
    <property type="component" value="Unassembled WGS sequence"/>
</dbReference>
<gene>
    <name evidence="1" type="ORF">V1525DRAFT_400515</name>
</gene>
<comment type="caution">
    <text evidence="1">The sequence shown here is derived from an EMBL/GenBank/DDBJ whole genome shotgun (WGS) entry which is preliminary data.</text>
</comment>
<proteinExistence type="predicted"/>
<protein>
    <submittedName>
        <fullName evidence="1">Uncharacterized protein</fullName>
    </submittedName>
</protein>
<sequence>MAGVETQQHTIQTPPLLQEAIPASGSAASLRGLQNRGHQRRPRNTKQQNERAEASTSQRRSDASASSDTATELTRTRPRRNNDGNQEQRTESSLNTIGAATTVTARRGEAPLSDDHRSEGQEHSQQSTRRRNRKRHGGRTDGEQQRDATSSDQSSRHRRHGGRNVNAHSHGDIRQRTIPSTFGTQLTLSGFGNTENDGHSGDHQHQHAWKDIPLASLDLADYFFGIDMSANSLSASILQEIHSGAYECMICINAVTRKSRIWTCDTCYRVFHINCIQKWAKQLKTTGAENNRSQPFDRQPWRCPGCQTSREDIPQRYRCWCGKVENPDQSSLFPPHSCGQTCQAEYSNCPHGCQMPCHPGPHPKCQALGPQIDCFCGKSSSQRHCVDTEYNGWSCGVVCGEMMACGVHTCPRPCHTGLCGPCQAPIHSSCYCGKDDKVVKCSETLPPKRSKFIDEDGDEAWWTGNYKCDNICGRSFDCGEHQCQRDCHPQDLEPAHCPLSPDVIATCPCTKHTVQEILGRPREKCTDPIPTCKEFCGKLLPCGHSCQQRCHTWPCFPCSERVTVPCECGYNQITLPCSDLARGTPRCNRICRVQLNCQRHECGNPCCPAERLGQERASKQRRKDNNSYQNLEDYIEPQHICLQICNRLLKCGSHRCQMTCHRGPCPPCLEASFDELTCNCGRTKIMPPVACGTASPKCEYPCQRQPPCGHPVVRHNCHLDDEECPKCPYFVERTCMCGKSVLKNQPCSRQQVSCGTICNKLLACGSHRCKKVCHRDGQCENPCRQPCEKIKTCGHPDEAPCHSPFQCEEVAPCTALIKISCACGNLTTTVKCNATKTNRSPKRELKCNDQCAIIARNNRLAEALNINTETRKDSTLIHTELCLSLYGTNKQWCESIEKIIDSFVVATPPKRSLAFAPMKRTQRQFIHTLAEAYNLESESQDPEPHRSILLHRTSKTSLPERNLARSYAMYLKMRAQEGTLPSSRALPVQLRKAPKQAYNAILLEAVQIGLTRVELERKLEPVIAASSQLQFSVQWIADEDVLLQPKSSSLGVEEVEAELATLKPIVRKFVVLQERLAEVVELCWVTRDNIIAYREKSVSQTSSSTPTPSASTVNLVKGGRFASSNSFAALADGPAAPSTSPGLSVKATPWKAPEPVADSWEDLQFEEAEPERVEEKDDIEPAKSGEDARETYQQEATSDRELVEDQSS</sequence>